<dbReference type="InterPro" id="IPR019412">
    <property type="entry name" value="IML2/TPR_39"/>
</dbReference>
<organism evidence="1 2">
    <name type="scientific">Rhizopus stolonifer</name>
    <name type="common">Rhizopus nigricans</name>
    <dbReference type="NCBI Taxonomy" id="4846"/>
    <lineage>
        <taxon>Eukaryota</taxon>
        <taxon>Fungi</taxon>
        <taxon>Fungi incertae sedis</taxon>
        <taxon>Mucoromycota</taxon>
        <taxon>Mucoromycotina</taxon>
        <taxon>Mucoromycetes</taxon>
        <taxon>Mucorales</taxon>
        <taxon>Mucorineae</taxon>
        <taxon>Rhizopodaceae</taxon>
        <taxon>Rhizopus</taxon>
    </lineage>
</organism>
<evidence type="ECO:0000313" key="1">
    <source>
        <dbReference type="EMBL" id="RCI03367.1"/>
    </source>
</evidence>
<reference evidence="1 2" key="1">
    <citation type="journal article" date="2018" name="G3 (Bethesda)">
        <title>Phylogenetic and Phylogenomic Definition of Rhizopus Species.</title>
        <authorList>
            <person name="Gryganskyi A.P."/>
            <person name="Golan J."/>
            <person name="Dolatabadi S."/>
            <person name="Mondo S."/>
            <person name="Robb S."/>
            <person name="Idnurm A."/>
            <person name="Muszewska A."/>
            <person name="Steczkiewicz K."/>
            <person name="Masonjones S."/>
            <person name="Liao H.L."/>
            <person name="Gajdeczka M.T."/>
            <person name="Anike F."/>
            <person name="Vuek A."/>
            <person name="Anishchenko I.M."/>
            <person name="Voigt K."/>
            <person name="de Hoog G.S."/>
            <person name="Smith M.E."/>
            <person name="Heitman J."/>
            <person name="Vilgalys R."/>
            <person name="Stajich J.E."/>
        </authorList>
    </citation>
    <scope>NUCLEOTIDE SEQUENCE [LARGE SCALE GENOMIC DNA]</scope>
    <source>
        <strain evidence="1 2">LSU 92-RS-03</strain>
    </source>
</reference>
<protein>
    <submittedName>
        <fullName evidence="1">Uncharacterized protein</fullName>
    </submittedName>
</protein>
<dbReference type="EMBL" id="PJQM01001046">
    <property type="protein sequence ID" value="RCI03367.1"/>
    <property type="molecule type" value="Genomic_DNA"/>
</dbReference>
<proteinExistence type="predicted"/>
<accession>A0A367KMG2</accession>
<dbReference type="OrthoDB" id="43460at2759"/>
<dbReference type="PANTHER" id="PTHR31859:SF1">
    <property type="entry name" value="TETRATRICOPEPTIDE REPEAT PROTEIN 39C"/>
    <property type="match status" value="1"/>
</dbReference>
<sequence length="259" mass="29804">AILTLAEVASLVDSSRAEDRYVLSKVKDLEKSGYQEMDMTLCALEYLYLVNAYEFMGIQPLEEHLDLVDEALEKVIEAEQMEYGIRASELMPETPPPRYEGKRGILLLLKVSILNAMGRFQESVIHLNWIMDHKHMLMTDDWIFPHTLWEAGITSWNLEQKPQSMSFWGNALKFTNYHFEHRLTMKISLAVKHAQELGISSTQIKRQYKLNSSIICASDFYDNDVYQNSNSSESTIATIVANKLSNEKMLGQHTVDQFQ</sequence>
<gene>
    <name evidence="1" type="ORF">CU098_012629</name>
</gene>
<dbReference type="Proteomes" id="UP000253551">
    <property type="component" value="Unassembled WGS sequence"/>
</dbReference>
<keyword evidence="2" id="KW-1185">Reference proteome</keyword>
<comment type="caution">
    <text evidence="1">The sequence shown here is derived from an EMBL/GenBank/DDBJ whole genome shotgun (WGS) entry which is preliminary data.</text>
</comment>
<dbReference type="AlphaFoldDB" id="A0A367KMG2"/>
<feature type="non-terminal residue" evidence="1">
    <location>
        <position position="1"/>
    </location>
</feature>
<dbReference type="PANTHER" id="PTHR31859">
    <property type="entry name" value="TETRATRICOPEPTIDE REPEAT PROTEIN 39 FAMILY MEMBER"/>
    <property type="match status" value="1"/>
</dbReference>
<name>A0A367KMG2_RHIST</name>
<evidence type="ECO:0000313" key="2">
    <source>
        <dbReference type="Proteomes" id="UP000253551"/>
    </source>
</evidence>